<dbReference type="KEGG" id="sulg:FJR48_06430"/>
<keyword evidence="3" id="KW-0808">Transferase</keyword>
<evidence type="ECO:0000313" key="4">
    <source>
        <dbReference type="Proteomes" id="UP000326944"/>
    </source>
</evidence>
<gene>
    <name evidence="3" type="ORF">FJR48_06430</name>
</gene>
<dbReference type="OrthoDB" id="5946411at2"/>
<dbReference type="NCBIfam" id="NF041747">
    <property type="entry name" value="Drt3a"/>
    <property type="match status" value="1"/>
</dbReference>
<dbReference type="InterPro" id="IPR043502">
    <property type="entry name" value="DNA/RNA_pol_sf"/>
</dbReference>
<dbReference type="InterPro" id="IPR051083">
    <property type="entry name" value="GrpII_Intron_Splice-Mob/Def"/>
</dbReference>
<proteinExistence type="inferred from homology"/>
<dbReference type="Pfam" id="PF00078">
    <property type="entry name" value="RVT_1"/>
    <property type="match status" value="1"/>
</dbReference>
<dbReference type="CDD" id="cd01646">
    <property type="entry name" value="RT_Bac_retron_I"/>
    <property type="match status" value="1"/>
</dbReference>
<keyword evidence="3" id="KW-0695">RNA-directed DNA polymerase</keyword>
<dbReference type="SUPFAM" id="SSF56672">
    <property type="entry name" value="DNA/RNA polymerases"/>
    <property type="match status" value="1"/>
</dbReference>
<evidence type="ECO:0000313" key="3">
    <source>
        <dbReference type="EMBL" id="QFR49380.1"/>
    </source>
</evidence>
<dbReference type="GO" id="GO:0003964">
    <property type="term" value="F:RNA-directed DNA polymerase activity"/>
    <property type="evidence" value="ECO:0007669"/>
    <property type="project" value="UniProtKB-KW"/>
</dbReference>
<feature type="domain" description="Reverse transcriptase" evidence="2">
    <location>
        <begin position="25"/>
        <end position="303"/>
    </location>
</feature>
<dbReference type="PROSITE" id="PS50878">
    <property type="entry name" value="RT_POL"/>
    <property type="match status" value="1"/>
</dbReference>
<sequence length="450" mass="53351">MKQSFNVENFTKIYYDENRKGDYLDGRFSEFNILKHYGNSIKKINKKFRDGFYSTVEKRERANHRKERLKKRKFDNLQIILSLVEEKIDKKNYSISMLTKTIKGKTAYTVDRSNVETFFLFKQIQKNIQHSFKVKQADRNEIVSQVVNMLDNGFPKYIIRTDIASFYETIPHDELKKVISRNHILSPLSKKIINEILRQYQIITGQNSGIPRGIGISAYLAELYMRDFDNDIRDLSNVTYYARYVDDIIIVFTPNNKHESIDYLNLIDEKITKYGLRRNTTKTKPMDFTQTNNFNFDFLGYNFTFANPLKIDISSNKEQRYKEKLNISIEDYNRTSKYNEKAARRLLIQRLKYLTGNTRLLGVKKDILIGAYFSNQQISVDSKLKRLDNYFKCVAVERNLQPYSRLNLNGTTKLKNKLKTFSFVDGFQKKNFYKFSKKELEEILSIWKNL</sequence>
<organism evidence="3 4">
    <name type="scientific">Sulfurimonas lithotrophica</name>
    <dbReference type="NCBI Taxonomy" id="2590022"/>
    <lineage>
        <taxon>Bacteria</taxon>
        <taxon>Pseudomonadati</taxon>
        <taxon>Campylobacterota</taxon>
        <taxon>Epsilonproteobacteria</taxon>
        <taxon>Campylobacterales</taxon>
        <taxon>Sulfurimonadaceae</taxon>
        <taxon>Sulfurimonas</taxon>
    </lineage>
</organism>
<keyword evidence="3" id="KW-0548">Nucleotidyltransferase</keyword>
<dbReference type="Proteomes" id="UP000326944">
    <property type="component" value="Chromosome"/>
</dbReference>
<name>A0A5P8P176_9BACT</name>
<accession>A0A5P8P176</accession>
<comment type="similarity">
    <text evidence="1">Belongs to the bacterial reverse transcriptase family.</text>
</comment>
<dbReference type="AlphaFoldDB" id="A0A5P8P176"/>
<dbReference type="InterPro" id="IPR000477">
    <property type="entry name" value="RT_dom"/>
</dbReference>
<protein>
    <submittedName>
        <fullName evidence="3">RNA-directed DNA polymerase</fullName>
    </submittedName>
</protein>
<reference evidence="3 4" key="1">
    <citation type="submission" date="2019-09" db="EMBL/GenBank/DDBJ databases">
        <title>Sulfurimonas gotlandica sp. nov., a chemoautotrophic and psychrotolerant epsilonproteobacterium isolated from a pelagic redoxcline, and an emended description of the genus Sulfurimonas.</title>
        <authorList>
            <person name="Wang S."/>
            <person name="Jiang L."/>
            <person name="Shao S."/>
        </authorList>
    </citation>
    <scope>NUCLEOTIDE SEQUENCE [LARGE SCALE GENOMIC DNA]</scope>
    <source>
        <strain evidence="3 4">GYSZ_1</strain>
    </source>
</reference>
<dbReference type="PANTHER" id="PTHR34047">
    <property type="entry name" value="NUCLEAR INTRON MATURASE 1, MITOCHONDRIAL-RELATED"/>
    <property type="match status" value="1"/>
</dbReference>
<evidence type="ECO:0000256" key="1">
    <source>
        <dbReference type="ARBA" id="ARBA00034120"/>
    </source>
</evidence>
<dbReference type="RefSeq" id="WP_152307323.1">
    <property type="nucleotide sequence ID" value="NZ_CP043617.1"/>
</dbReference>
<evidence type="ECO:0000259" key="2">
    <source>
        <dbReference type="PROSITE" id="PS50878"/>
    </source>
</evidence>
<keyword evidence="4" id="KW-1185">Reference proteome</keyword>
<dbReference type="PANTHER" id="PTHR34047:SF8">
    <property type="entry name" value="PROTEIN YKFC"/>
    <property type="match status" value="1"/>
</dbReference>
<dbReference type="EMBL" id="CP043617">
    <property type="protein sequence ID" value="QFR49380.1"/>
    <property type="molecule type" value="Genomic_DNA"/>
</dbReference>